<evidence type="ECO:0000256" key="1">
    <source>
        <dbReference type="SAM" id="MobiDB-lite"/>
    </source>
</evidence>
<feature type="region of interest" description="Disordered" evidence="1">
    <location>
        <begin position="465"/>
        <end position="501"/>
    </location>
</feature>
<dbReference type="Proteomes" id="UP000311919">
    <property type="component" value="Unassembled WGS sequence"/>
</dbReference>
<feature type="non-terminal residue" evidence="2">
    <location>
        <position position="1887"/>
    </location>
</feature>
<evidence type="ECO:0000313" key="2">
    <source>
        <dbReference type="EMBL" id="TNN13326.1"/>
    </source>
</evidence>
<keyword evidence="3" id="KW-1185">Reference proteome</keyword>
<evidence type="ECO:0000313" key="3">
    <source>
        <dbReference type="Proteomes" id="UP000311919"/>
    </source>
</evidence>
<name>A0A4Z2DA51_SCHJA</name>
<dbReference type="OrthoDB" id="6268872at2759"/>
<feature type="compositionally biased region" description="Acidic residues" evidence="1">
    <location>
        <begin position="488"/>
        <end position="500"/>
    </location>
</feature>
<proteinExistence type="predicted"/>
<gene>
    <name evidence="2" type="ORF">EWB00_003033</name>
</gene>
<dbReference type="STRING" id="6182.A0A4Z2DA51"/>
<dbReference type="EMBL" id="SKCS01000196">
    <property type="protein sequence ID" value="TNN13326.1"/>
    <property type="molecule type" value="Genomic_DNA"/>
</dbReference>
<accession>A0A4Z2DA51</accession>
<sequence length="1887" mass="200186">MIRSRSNRFTRKSIDDLTLVLIPEHGVLRLCPKVHLSEEGRNGKPFLSEKQKHHTLEGILETSKLSVNEVLKYEVKDNDFLLSSLGTRNYLIRPGLSARRFLVQWVRQLDEDEIARIFSETDVIQQRSLSSLSTSKYSSLLNYDHHLEETDFQLENVNRLKLHRSLSVPAEIWFIVSNEVSDKVKEDDSEDESVSPESFLESIVPPNSTQPTCPFIMEPQNTIYETSNILDELTDHFQKQDQLIQPNGFHNNTLESDERNNLSTTIQDEENPLESVHYDEEINSRPMVDIQYSSDNIMNNIQTSLERDVSNPNTESFRSYNDNVFLSDAHDNDYCKRLEQDNDQLEVDVDRSESLGEKDYMLTDTTDKVSSNYIPNTRNYTIKSFEVNVSPPNVATSKLPVLSRTKTLPIIKRKSKKTSTFSSNQVYVQGKRVISDDNFSITKEITPKLPTIVSPNQYQQSFIQANRNDKKGSNKLKQNCDGNNIKDDNDDVDDDDDNESEGNMITSIEHSLSFNTPVGFSFESMDKLPYITDLNENVVASSTLNSEIDASDHDKHFKNHEYLNDDLQGLSEHENNDVILNPITTNQRQSIIINLEPLIPLRETRSNSVMFETSIKKSIPLTFSKTESNWHNKAPHSDKDVQFAFVPISQSDLPVSSVNEKIKRLTESRSERLTVRKQPIGQLEQTNTKLELPVSDSLRKVKQLIKENLTKPTETIKRALKPRPNPDDFCMTMWSYQEVKHEEVPLPELLTILLSGKPDLILKRIFGEIHPECNLAQELRNAIETIYRVLPKSHAFGSVANLIGMRPGYKLEVQILKPGHTHKEYKNILIKTLKDAFKHSTVQQVISNQQNHDLEKLILQIAEVCSLITTELIGTNTLKHTKHFTGLNLETLIMNLVKGAIYETPLANRGVLSGLLAAAGGGIDALMGLLASVGAGVEGLSKLLATGANPPEALGELLRSLNDDPVKALKDLANAMGGGVDGIKNILNALGGDKQHALQELIKQVGDGAVGIKNLFEAAGGIKELIGSLFGEGSEGLADLVAAVGGGLEGMKNLIQAAGGGVDGIKNLIALGGDEVTGLRNLLSAVGGDTVADALSTLIKAAGGIKDGLAALLQESGGGAKGLENLLEAVGGGVEGLKNLLKAIAGAGGGAEGLKNLLKAVGGGAEGLKNLLNIMGDNPDEALANILKAAGGGAEALKNLLECIGGGAEGLQTLLQSLGGDPAHALANFIASVGGVEEGLKNFIEALGGKAAGVSNLLKSLGGSTKEAFDALLTASGGGIEGLKKLIATAGAGEEGLRNIIEAVGGGLDGLKTLLSSLGDEPVESLRSLLTNIDGGVADLIAAAGGGASGLKNLFDAVGGGVQGLTNLLSAFGGDMSEALLNLLNVTGDQKEDLKNLIGALGGSAEGLENLLKVIGDKVGIDGLLKTLGGGARGLATLLNSFEGDKEEAIRKLLEVSGGGVKGLAALLKSAGGGMEAITEIINAFGGGHEALAKLLASCGDNPADALRVLLEMLGGDENALRNLLLASGLDANDPNALKSLFEALGGADAGLGILVNAMGGGKDGMKKLLETFGNDGLAHLIVAAGGENGIEALIKAMGGQGVEGLTVLIDILGGKENGLATLIMAAGGGQAGLTALLKAAGKFAKDGDGLGALVAAAGGGAEGLEALINAAGGDGEGLNDILLAAGATDASSKANILKSLISSGGGGQEGLNNVLKILARGKNNKPIDGLANLLKVLGSNPDTLEIVLEAIGGNTYGLADILAAAGGGAEAMELLINVAGGGAEGLAKLLESAKVDNLQQLADILAAAGLSDDIVSAARSGNLSELSGLIARIAEEENHLRMRIGKRELLNFGFHELGNNCYVINIQEMRRFFILSHPKPLICFII</sequence>
<comment type="caution">
    <text evidence="2">The sequence shown here is derived from an EMBL/GenBank/DDBJ whole genome shotgun (WGS) entry which is preliminary data.</text>
</comment>
<organism evidence="2 3">
    <name type="scientific">Schistosoma japonicum</name>
    <name type="common">Blood fluke</name>
    <dbReference type="NCBI Taxonomy" id="6182"/>
    <lineage>
        <taxon>Eukaryota</taxon>
        <taxon>Metazoa</taxon>
        <taxon>Spiralia</taxon>
        <taxon>Lophotrochozoa</taxon>
        <taxon>Platyhelminthes</taxon>
        <taxon>Trematoda</taxon>
        <taxon>Digenea</taxon>
        <taxon>Strigeidida</taxon>
        <taxon>Schistosomatoidea</taxon>
        <taxon>Schistosomatidae</taxon>
        <taxon>Schistosoma</taxon>
    </lineage>
</organism>
<feature type="region of interest" description="Disordered" evidence="1">
    <location>
        <begin position="184"/>
        <end position="205"/>
    </location>
</feature>
<protein>
    <submittedName>
        <fullName evidence="2">SUMO-interacting motif-containing 1 isoform X3</fullName>
    </submittedName>
</protein>
<reference evidence="2 3" key="1">
    <citation type="submission" date="2019-03" db="EMBL/GenBank/DDBJ databases">
        <title>An improved genome assembly of the fluke Schistosoma japonicum.</title>
        <authorList>
            <person name="Hu W."/>
            <person name="Luo F."/>
            <person name="Yin M."/>
            <person name="Mo X."/>
            <person name="Sun C."/>
            <person name="Wu Q."/>
            <person name="Zhu B."/>
            <person name="Xiang M."/>
            <person name="Wang J."/>
            <person name="Wang Y."/>
            <person name="Zhang T."/>
            <person name="Xu B."/>
            <person name="Zheng H."/>
            <person name="Feng Z."/>
        </authorList>
    </citation>
    <scope>NUCLEOTIDE SEQUENCE [LARGE SCALE GENOMIC DNA]</scope>
    <source>
        <strain evidence="2">HuSjv2</strain>
        <tissue evidence="2">Worms</tissue>
    </source>
</reference>